<gene>
    <name evidence="1" type="ORF">H8R27_06460</name>
</gene>
<comment type="caution">
    <text evidence="1">The sequence shown here is derived from an EMBL/GenBank/DDBJ whole genome shotgun (WGS) entry which is preliminary data.</text>
</comment>
<keyword evidence="2" id="KW-1185">Reference proteome</keyword>
<evidence type="ECO:0000313" key="1">
    <source>
        <dbReference type="EMBL" id="MBC5834525.1"/>
    </source>
</evidence>
<dbReference type="EMBL" id="JACRUN010000003">
    <property type="protein sequence ID" value="MBC5834525.1"/>
    <property type="molecule type" value="Genomic_DNA"/>
</dbReference>
<accession>A0ABR7IXM7</accession>
<organism evidence="1 2">
    <name type="scientific">Flavobacterium bernardetii</name>
    <dbReference type="NCBI Taxonomy" id="2813823"/>
    <lineage>
        <taxon>Bacteria</taxon>
        <taxon>Pseudomonadati</taxon>
        <taxon>Bacteroidota</taxon>
        <taxon>Flavobacteriia</taxon>
        <taxon>Flavobacteriales</taxon>
        <taxon>Flavobacteriaceae</taxon>
        <taxon>Flavobacterium</taxon>
    </lineage>
</organism>
<reference evidence="1 2" key="1">
    <citation type="submission" date="2020-08" db="EMBL/GenBank/DDBJ databases">
        <title>Description of novel Flavobacterium F-408 isolate.</title>
        <authorList>
            <person name="Saticioglu I.B."/>
            <person name="Duman M."/>
            <person name="Altun S."/>
        </authorList>
    </citation>
    <scope>NUCLEOTIDE SEQUENCE [LARGE SCALE GENOMIC DNA]</scope>
    <source>
        <strain evidence="1 2">F-408</strain>
    </source>
</reference>
<proteinExistence type="predicted"/>
<sequence length="117" mass="14234">MSNIYVYDKDKYFFLYLKKKLSHKYNFIRLEDVSLMISQNYKKDDMGIFIVNNVNDVVAFFRFRECFNERVLLCTEKPIICEKYKKTFSISFLDISKPKKKFYPNLNDRIEFFQGTL</sequence>
<protein>
    <submittedName>
        <fullName evidence="1">Uncharacterized protein</fullName>
    </submittedName>
</protein>
<dbReference type="RefSeq" id="WP_166126911.1">
    <property type="nucleotide sequence ID" value="NZ_JAANOQ010000004.1"/>
</dbReference>
<evidence type="ECO:0000313" key="2">
    <source>
        <dbReference type="Proteomes" id="UP000605990"/>
    </source>
</evidence>
<name>A0ABR7IXM7_9FLAO</name>
<dbReference type="Proteomes" id="UP000605990">
    <property type="component" value="Unassembled WGS sequence"/>
</dbReference>